<feature type="compositionally biased region" description="Basic and acidic residues" evidence="1">
    <location>
        <begin position="123"/>
        <end position="135"/>
    </location>
</feature>
<reference evidence="3" key="1">
    <citation type="submission" date="2016-07" db="EMBL/GenBank/DDBJ databases">
        <title>Multiple horizontal gene transfer events from other fungi enriched the ability of initially mycotrophic Trichoderma (Ascomycota) to feed on dead plant biomass.</title>
        <authorList>
            <consortium name="DOE Joint Genome Institute"/>
            <person name="Atanasova L."/>
            <person name="Chenthamara K."/>
            <person name="Zhang J."/>
            <person name="Grujic M."/>
            <person name="Henrissat B."/>
            <person name="Kuo A."/>
            <person name="Aerts A."/>
            <person name="Salamov A."/>
            <person name="Lipzen A."/>
            <person name="Labutti K."/>
            <person name="Barry K."/>
            <person name="Miao Y."/>
            <person name="Rahimi M.J."/>
            <person name="Shen Q."/>
            <person name="Grigoriev I.V."/>
            <person name="Kubicek C.P."/>
            <person name="Druzhinina I.S."/>
        </authorList>
    </citation>
    <scope>NUCLEOTIDE SEQUENCE [LARGE SCALE GENOMIC DNA]</scope>
    <source>
        <strain evidence="3">TUCIM 6016</strain>
    </source>
</reference>
<protein>
    <submittedName>
        <fullName evidence="2">Uncharacterized protein</fullName>
    </submittedName>
</protein>
<keyword evidence="3" id="KW-1185">Reference proteome</keyword>
<dbReference type="EMBL" id="KZ680210">
    <property type="protein sequence ID" value="PTB67839.1"/>
    <property type="molecule type" value="Genomic_DNA"/>
</dbReference>
<accession>A0A2T4BF60</accession>
<feature type="compositionally biased region" description="Polar residues" evidence="1">
    <location>
        <begin position="112"/>
        <end position="122"/>
    </location>
</feature>
<gene>
    <name evidence="2" type="ORF">BBK36DRAFT_1193955</name>
</gene>
<feature type="compositionally biased region" description="Basic and acidic residues" evidence="1">
    <location>
        <begin position="142"/>
        <end position="152"/>
    </location>
</feature>
<dbReference type="Proteomes" id="UP000241546">
    <property type="component" value="Unassembled WGS sequence"/>
</dbReference>
<dbReference type="RefSeq" id="XP_024751159.1">
    <property type="nucleotide sequence ID" value="XM_024896833.1"/>
</dbReference>
<evidence type="ECO:0000256" key="1">
    <source>
        <dbReference type="SAM" id="MobiDB-lite"/>
    </source>
</evidence>
<sequence length="168" mass="19054">MASSPRGRGPSPSASVLRLSASGSRLTGRARHRSSGMASLVQPYAESRHTDHVPWCKCKAQGLSTERMATALHIWCDAAALRGHPHPAQHQCSVRIMARIGVRQDIRKKGASSGNSKQQQHQRYQDTRRDREKQQRKTTTRPGHERPRRPTLEDDQQQQEKQACRFWC</sequence>
<feature type="region of interest" description="Disordered" evidence="1">
    <location>
        <begin position="106"/>
        <end position="168"/>
    </location>
</feature>
<evidence type="ECO:0000313" key="2">
    <source>
        <dbReference type="EMBL" id="PTB67839.1"/>
    </source>
</evidence>
<dbReference type="AlphaFoldDB" id="A0A2T4BF60"/>
<dbReference type="GeneID" id="36604951"/>
<evidence type="ECO:0000313" key="3">
    <source>
        <dbReference type="Proteomes" id="UP000241546"/>
    </source>
</evidence>
<organism evidence="2 3">
    <name type="scientific">Trichoderma citrinoviride</name>
    <dbReference type="NCBI Taxonomy" id="58853"/>
    <lineage>
        <taxon>Eukaryota</taxon>
        <taxon>Fungi</taxon>
        <taxon>Dikarya</taxon>
        <taxon>Ascomycota</taxon>
        <taxon>Pezizomycotina</taxon>
        <taxon>Sordariomycetes</taxon>
        <taxon>Hypocreomycetidae</taxon>
        <taxon>Hypocreales</taxon>
        <taxon>Hypocreaceae</taxon>
        <taxon>Trichoderma</taxon>
    </lineage>
</organism>
<proteinExistence type="predicted"/>
<name>A0A2T4BF60_9HYPO</name>